<dbReference type="OrthoDB" id="5730382at2"/>
<evidence type="ECO:0000313" key="3">
    <source>
        <dbReference type="Proteomes" id="UP000198462"/>
    </source>
</evidence>
<dbReference type="Proteomes" id="UP000198462">
    <property type="component" value="Unassembled WGS sequence"/>
</dbReference>
<dbReference type="InterPro" id="IPR014748">
    <property type="entry name" value="Enoyl-CoA_hydra_C"/>
</dbReference>
<dbReference type="Gene3D" id="3.90.226.10">
    <property type="entry name" value="2-enoyl-CoA Hydratase, Chain A, domain 1"/>
    <property type="match status" value="1"/>
</dbReference>
<dbReference type="GO" id="GO:0003824">
    <property type="term" value="F:catalytic activity"/>
    <property type="evidence" value="ECO:0007669"/>
    <property type="project" value="UniProtKB-ARBA"/>
</dbReference>
<proteinExistence type="inferred from homology"/>
<dbReference type="SUPFAM" id="SSF52096">
    <property type="entry name" value="ClpP/crotonase"/>
    <property type="match status" value="1"/>
</dbReference>
<dbReference type="InterPro" id="IPR001753">
    <property type="entry name" value="Enoyl-CoA_hydra/iso"/>
</dbReference>
<name>A0A219B1Z8_9SPHN</name>
<keyword evidence="3" id="KW-1185">Reference proteome</keyword>
<protein>
    <submittedName>
        <fullName evidence="2">Enoyl-CoA hydratase</fullName>
    </submittedName>
</protein>
<dbReference type="STRING" id="1234595.C725_1809"/>
<dbReference type="AlphaFoldDB" id="A0A219B1Z8"/>
<comment type="caution">
    <text evidence="2">The sequence shown here is derived from an EMBL/GenBank/DDBJ whole genome shotgun (WGS) entry which is preliminary data.</text>
</comment>
<dbReference type="InterPro" id="IPR029045">
    <property type="entry name" value="ClpP/crotonase-like_dom_sf"/>
</dbReference>
<dbReference type="RefSeq" id="WP_088710952.1">
    <property type="nucleotide sequence ID" value="NZ_NFZT01000001.1"/>
</dbReference>
<organism evidence="2 3">
    <name type="scientific">Pacificimonas flava</name>
    <dbReference type="NCBI Taxonomy" id="1234595"/>
    <lineage>
        <taxon>Bacteria</taxon>
        <taxon>Pseudomonadati</taxon>
        <taxon>Pseudomonadota</taxon>
        <taxon>Alphaproteobacteria</taxon>
        <taxon>Sphingomonadales</taxon>
        <taxon>Sphingosinicellaceae</taxon>
        <taxon>Pacificimonas</taxon>
    </lineage>
</organism>
<comment type="similarity">
    <text evidence="1">Belongs to the enoyl-CoA hydratase/isomerase family.</text>
</comment>
<dbReference type="PANTHER" id="PTHR43802:SF1">
    <property type="entry name" value="IP11341P-RELATED"/>
    <property type="match status" value="1"/>
</dbReference>
<gene>
    <name evidence="2" type="ORF">B5C34_00940</name>
</gene>
<sequence length="270" mass="28843">MSDAGAATADPVLYEQSGKVVRVTLNRPDMRNPLAGDVIEALIAALERADADEGVSCVVLTGEGKSFCAGGNLNEIRKLSAEKTPLEIAEWYRRGIQRIPLTFEKISVPVVAAVNGHAIGAGCDLACMADIRIAGESARFAESFLRVGIIPGDGGAWLLPRVIGYPRAMHMLLTAEGVAPPKALDWGLVTEMVEDEALLTRAHEIAEAIASQPPGALREAKRLMRQAQVQSLADSLAEAAVMQGVLQQTEDHKEAVSAILEKRKPSFEGR</sequence>
<dbReference type="CDD" id="cd06558">
    <property type="entry name" value="crotonase-like"/>
    <property type="match status" value="1"/>
</dbReference>
<dbReference type="PANTHER" id="PTHR43802">
    <property type="entry name" value="ENOYL-COA HYDRATASE"/>
    <property type="match status" value="1"/>
</dbReference>
<evidence type="ECO:0000313" key="2">
    <source>
        <dbReference type="EMBL" id="OWV32153.1"/>
    </source>
</evidence>
<accession>A0A219B1Z8</accession>
<dbReference type="EMBL" id="NFZT01000001">
    <property type="protein sequence ID" value="OWV32153.1"/>
    <property type="molecule type" value="Genomic_DNA"/>
</dbReference>
<evidence type="ECO:0000256" key="1">
    <source>
        <dbReference type="ARBA" id="ARBA00005254"/>
    </source>
</evidence>
<dbReference type="Pfam" id="PF00378">
    <property type="entry name" value="ECH_1"/>
    <property type="match status" value="1"/>
</dbReference>
<reference evidence="3" key="1">
    <citation type="submission" date="2017-05" db="EMBL/GenBank/DDBJ databases">
        <authorList>
            <person name="Lin X."/>
        </authorList>
    </citation>
    <scope>NUCLEOTIDE SEQUENCE [LARGE SCALE GENOMIC DNA]</scope>
    <source>
        <strain evidence="3">JLT2012</strain>
    </source>
</reference>
<dbReference type="Gene3D" id="1.10.12.10">
    <property type="entry name" value="Lyase 2-enoyl-coa Hydratase, Chain A, domain 2"/>
    <property type="match status" value="1"/>
</dbReference>